<keyword evidence="4" id="KW-0808">Transferase</keyword>
<dbReference type="PANTHER" id="PTHR30576:SF0">
    <property type="entry name" value="UNDECAPRENYL-PHOSPHATE N-ACETYLGALACTOSAMINYL 1-PHOSPHATE TRANSFERASE-RELATED"/>
    <property type="match status" value="1"/>
</dbReference>
<dbReference type="PANTHER" id="PTHR30576">
    <property type="entry name" value="COLANIC BIOSYNTHESIS UDP-GLUCOSE LIPID CARRIER TRANSFERASE"/>
    <property type="match status" value="1"/>
</dbReference>
<keyword evidence="2" id="KW-0812">Transmembrane</keyword>
<sequence length="202" mass="23130">MYARFGKRLLDILLGIVALPFVAIILLIMAPFIHFEDKGPVFYNAPRIGKGGREFKMYKLRSMKVDAPDLTMPDGSTYNGADDPRMTRMGTFMRKTSIDELPQILNVIKGDMSLIGPRPDLERETELYEGYEHEKLLVRPGITGYAAVSGRNSLPWHDRLALDVYYVRNISFALDVKIFFKTFAVVFAREGVFVEENEDRQR</sequence>
<dbReference type="EC" id="2.7.8.-" evidence="4"/>
<dbReference type="EMBL" id="JBBNOP010000005">
    <property type="protein sequence ID" value="MEQ3362734.1"/>
    <property type="molecule type" value="Genomic_DNA"/>
</dbReference>
<dbReference type="InterPro" id="IPR003362">
    <property type="entry name" value="Bact_transf"/>
</dbReference>
<comment type="caution">
    <text evidence="4">The sequence shown here is derived from an EMBL/GenBank/DDBJ whole genome shotgun (WGS) entry which is preliminary data.</text>
</comment>
<gene>
    <name evidence="4" type="ORF">AAA083_07075</name>
</gene>
<organism evidence="4 5">
    <name type="scientific">Raoultibacter massiliensis</name>
    <dbReference type="NCBI Taxonomy" id="1852371"/>
    <lineage>
        <taxon>Bacteria</taxon>
        <taxon>Bacillati</taxon>
        <taxon>Actinomycetota</taxon>
        <taxon>Coriobacteriia</taxon>
        <taxon>Eggerthellales</taxon>
        <taxon>Eggerthellaceae</taxon>
        <taxon>Raoultibacter</taxon>
    </lineage>
</organism>
<evidence type="ECO:0000256" key="1">
    <source>
        <dbReference type="ARBA" id="ARBA00006464"/>
    </source>
</evidence>
<dbReference type="GO" id="GO:0016740">
    <property type="term" value="F:transferase activity"/>
    <property type="evidence" value="ECO:0007669"/>
    <property type="project" value="UniProtKB-KW"/>
</dbReference>
<protein>
    <submittedName>
        <fullName evidence="4">Sugar transferase</fullName>
        <ecNumber evidence="4">2.7.8.-</ecNumber>
    </submittedName>
</protein>
<evidence type="ECO:0000256" key="2">
    <source>
        <dbReference type="SAM" id="Phobius"/>
    </source>
</evidence>
<feature type="transmembrane region" description="Helical" evidence="2">
    <location>
        <begin position="12"/>
        <end position="33"/>
    </location>
</feature>
<evidence type="ECO:0000259" key="3">
    <source>
        <dbReference type="Pfam" id="PF02397"/>
    </source>
</evidence>
<evidence type="ECO:0000313" key="5">
    <source>
        <dbReference type="Proteomes" id="UP001487305"/>
    </source>
</evidence>
<name>A0ABV1JCC8_9ACTN</name>
<reference evidence="4 5" key="1">
    <citation type="submission" date="2024-04" db="EMBL/GenBank/DDBJ databases">
        <title>Human intestinal bacterial collection.</title>
        <authorList>
            <person name="Pauvert C."/>
            <person name="Hitch T.C.A."/>
            <person name="Clavel T."/>
        </authorList>
    </citation>
    <scope>NUCLEOTIDE SEQUENCE [LARGE SCALE GENOMIC DNA]</scope>
    <source>
        <strain evidence="4 5">CLA-KB-H42</strain>
    </source>
</reference>
<proteinExistence type="inferred from homology"/>
<evidence type="ECO:0000313" key="4">
    <source>
        <dbReference type="EMBL" id="MEQ3362734.1"/>
    </source>
</evidence>
<accession>A0ABV1JCC8</accession>
<dbReference type="Proteomes" id="UP001487305">
    <property type="component" value="Unassembled WGS sequence"/>
</dbReference>
<comment type="similarity">
    <text evidence="1">Belongs to the bacterial sugar transferase family.</text>
</comment>
<keyword evidence="5" id="KW-1185">Reference proteome</keyword>
<keyword evidence="2" id="KW-0472">Membrane</keyword>
<keyword evidence="2" id="KW-1133">Transmembrane helix</keyword>
<dbReference type="RefSeq" id="WP_102374983.1">
    <property type="nucleotide sequence ID" value="NZ_JBBNOP010000005.1"/>
</dbReference>
<feature type="domain" description="Bacterial sugar transferase" evidence="3">
    <location>
        <begin position="7"/>
        <end position="187"/>
    </location>
</feature>
<dbReference type="Pfam" id="PF02397">
    <property type="entry name" value="Bac_transf"/>
    <property type="match status" value="1"/>
</dbReference>